<gene>
    <name evidence="2" type="ORF">PL921480016</name>
</gene>
<dbReference type="InterPro" id="IPR058651">
    <property type="entry name" value="HTH_VMAP-M9"/>
</dbReference>
<dbReference type="Pfam" id="PF14516">
    <property type="entry name" value="AAA_35"/>
    <property type="match status" value="2"/>
</dbReference>
<dbReference type="EMBL" id="CZDF01000188">
    <property type="protein sequence ID" value="CUR35906.1"/>
    <property type="molecule type" value="Genomic_DNA"/>
</dbReference>
<dbReference type="Pfam" id="PF26355">
    <property type="entry name" value="HTH_VMAP-M9"/>
    <property type="match status" value="1"/>
</dbReference>
<organism evidence="2 3">
    <name type="scientific">Planktothrix tepida PCC 9214</name>
    <dbReference type="NCBI Taxonomy" id="671072"/>
    <lineage>
        <taxon>Bacteria</taxon>
        <taxon>Bacillati</taxon>
        <taxon>Cyanobacteriota</taxon>
        <taxon>Cyanophyceae</taxon>
        <taxon>Oscillatoriophycideae</taxon>
        <taxon>Oscillatoriales</taxon>
        <taxon>Microcoleaceae</taxon>
        <taxon>Planktothrix</taxon>
    </lineage>
</organism>
<dbReference type="OrthoDB" id="502668at2"/>
<dbReference type="InterPro" id="IPR027417">
    <property type="entry name" value="P-loop_NTPase"/>
</dbReference>
<evidence type="ECO:0000259" key="1">
    <source>
        <dbReference type="Pfam" id="PF26355"/>
    </source>
</evidence>
<dbReference type="Proteomes" id="UP000184315">
    <property type="component" value="Unassembled WGS sequence"/>
</dbReference>
<feature type="domain" description="vWA-MoxR associated protein N-terminal HTH" evidence="1">
    <location>
        <begin position="15"/>
        <end position="79"/>
    </location>
</feature>
<sequence length="464" mass="53582">MIIDDVILVLNAILPKPLTRLQELILRQAWEGKTYTTIAQEAYYGPERVRKVAADLWILLSQVLNESINKSNFRKILESRELTLAQQQLIWQTSSQPSLNRKIPLEFPDGPLSLSSRFYISRPPIEELAFTEIMEPGSVLRIKAPQKMGKSSLLLRIIAYANELNYRSVTLDFNQAEESLFIDLNKFLRWFCANVGHALDLESQLENYWDEDIGSKVSCTIYFQNYILERIQEPIVLVLNEVNRIFEYPELAKEFFPMLRVWYEEARKIEIWQKLRLIVAYSTEIYVPLNLNQSPFNIGLPLSLPYLTHEQIKELAECYQLDWAGDSEIQQLMAMVGGHPYLVQLAMYHLVSVSSAAFCNIYTSISQLGLECPLTPKAQLQELLQQAPTNAGIYKNHLRRLLFSLNQYPQLKAAFQQVIKTGDSGKIDSTLAYKLDSMGLITFNGDQLEPSCELYRRYFQEELQ</sequence>
<keyword evidence="3" id="KW-1185">Reference proteome</keyword>
<proteinExistence type="predicted"/>
<protein>
    <recommendedName>
        <fullName evidence="1">vWA-MoxR associated protein N-terminal HTH domain-containing protein</fullName>
    </recommendedName>
</protein>
<dbReference type="RefSeq" id="WP_072717049.1">
    <property type="nucleotide sequence ID" value="NZ_LN889764.1"/>
</dbReference>
<dbReference type="SUPFAM" id="SSF52540">
    <property type="entry name" value="P-loop containing nucleoside triphosphate hydrolases"/>
    <property type="match status" value="1"/>
</dbReference>
<dbReference type="AlphaFoldDB" id="A0A1J1LV39"/>
<evidence type="ECO:0000313" key="2">
    <source>
        <dbReference type="EMBL" id="CUR35906.1"/>
    </source>
</evidence>
<dbReference type="Gene3D" id="3.40.50.300">
    <property type="entry name" value="P-loop containing nucleotide triphosphate hydrolases"/>
    <property type="match status" value="1"/>
</dbReference>
<accession>A0A1J1LV39</accession>
<name>A0A1J1LV39_9CYAN</name>
<reference evidence="3" key="1">
    <citation type="submission" date="2015-10" db="EMBL/GenBank/DDBJ databases">
        <authorList>
            <person name="Regsiter A."/>
            <person name="william w."/>
        </authorList>
    </citation>
    <scope>NUCLEOTIDE SEQUENCE [LARGE SCALE GENOMIC DNA]</scope>
</reference>
<dbReference type="STRING" id="671072.PL921480016"/>
<evidence type="ECO:0000313" key="3">
    <source>
        <dbReference type="Proteomes" id="UP000184315"/>
    </source>
</evidence>